<dbReference type="Pfam" id="PF00550">
    <property type="entry name" value="PP-binding"/>
    <property type="match status" value="1"/>
</dbReference>
<dbReference type="Proteomes" id="UP000283254">
    <property type="component" value="Unassembled WGS sequence"/>
</dbReference>
<evidence type="ECO:0000256" key="2">
    <source>
        <dbReference type="ARBA" id="ARBA00022553"/>
    </source>
</evidence>
<keyword evidence="2" id="KW-0597">Phosphoprotein</keyword>
<proteinExistence type="predicted"/>
<keyword evidence="1" id="KW-0596">Phosphopantetheine</keyword>
<dbReference type="GO" id="GO:0031177">
    <property type="term" value="F:phosphopantetheine binding"/>
    <property type="evidence" value="ECO:0007669"/>
    <property type="project" value="InterPro"/>
</dbReference>
<sequence length="152" mass="15934">PATLAARIAAYAEAIGTPEQEAADEDRRRDPLLAPEWMPAAEPASALPQAQAKGETEAAPDDTRALVRRCLLYGLDGGVETLGDDQPFAEVGLDSLSAMPVALALERQTGMAINAEILYEYQTVAQLAAYLDARRAAGAVQERVAQNGAAGA</sequence>
<comment type="caution">
    <text evidence="5">The sequence shown here is derived from an EMBL/GenBank/DDBJ whole genome shotgun (WGS) entry which is preliminary data.</text>
</comment>
<accession>A0A422QDR4</accession>
<dbReference type="PROSITE" id="PS50075">
    <property type="entry name" value="CARRIER"/>
    <property type="match status" value="1"/>
</dbReference>
<evidence type="ECO:0000259" key="4">
    <source>
        <dbReference type="PROSITE" id="PS50075"/>
    </source>
</evidence>
<keyword evidence="6" id="KW-1185">Reference proteome</keyword>
<evidence type="ECO:0000256" key="1">
    <source>
        <dbReference type="ARBA" id="ARBA00022450"/>
    </source>
</evidence>
<evidence type="ECO:0000256" key="3">
    <source>
        <dbReference type="SAM" id="MobiDB-lite"/>
    </source>
</evidence>
<dbReference type="InterPro" id="IPR009081">
    <property type="entry name" value="PP-bd_ACP"/>
</dbReference>
<feature type="domain" description="Carrier" evidence="4">
    <location>
        <begin position="59"/>
        <end position="135"/>
    </location>
</feature>
<gene>
    <name evidence="5" type="ORF">NM04_25270</name>
</gene>
<dbReference type="InterPro" id="IPR036736">
    <property type="entry name" value="ACP-like_sf"/>
</dbReference>
<dbReference type="EMBL" id="JSAB01000413">
    <property type="protein sequence ID" value="RNF28049.1"/>
    <property type="molecule type" value="Genomic_DNA"/>
</dbReference>
<feature type="region of interest" description="Disordered" evidence="3">
    <location>
        <begin position="15"/>
        <end position="61"/>
    </location>
</feature>
<dbReference type="Gene3D" id="1.10.1200.10">
    <property type="entry name" value="ACP-like"/>
    <property type="match status" value="1"/>
</dbReference>
<dbReference type="SMART" id="SM00823">
    <property type="entry name" value="PKS_PP"/>
    <property type="match status" value="1"/>
</dbReference>
<evidence type="ECO:0000313" key="5">
    <source>
        <dbReference type="EMBL" id="RNF28049.1"/>
    </source>
</evidence>
<reference evidence="5" key="1">
    <citation type="submission" date="2014-10" db="EMBL/GenBank/DDBJ databases">
        <title>Massilia sp. genome.</title>
        <authorList>
            <person name="Xu B."/>
            <person name="Dai L."/>
            <person name="Huang Z."/>
        </authorList>
    </citation>
    <scope>NUCLEOTIDE SEQUENCE [LARGE SCALE GENOMIC DNA]</scope>
    <source>
        <strain evidence="5">CFS-1</strain>
    </source>
</reference>
<dbReference type="AlphaFoldDB" id="A0A422QDR4"/>
<dbReference type="InterPro" id="IPR020806">
    <property type="entry name" value="PKS_PP-bd"/>
</dbReference>
<feature type="non-terminal residue" evidence="5">
    <location>
        <position position="1"/>
    </location>
</feature>
<name>A0A422QDR4_9BURK</name>
<organism evidence="5 6">
    <name type="scientific">Massilia aurea</name>
    <dbReference type="NCBI Taxonomy" id="373040"/>
    <lineage>
        <taxon>Bacteria</taxon>
        <taxon>Pseudomonadati</taxon>
        <taxon>Pseudomonadota</taxon>
        <taxon>Betaproteobacteria</taxon>
        <taxon>Burkholderiales</taxon>
        <taxon>Oxalobacteraceae</taxon>
        <taxon>Telluria group</taxon>
        <taxon>Massilia</taxon>
    </lineage>
</organism>
<protein>
    <recommendedName>
        <fullName evidence="4">Carrier domain-containing protein</fullName>
    </recommendedName>
</protein>
<dbReference type="OrthoDB" id="5480912at2"/>
<dbReference type="SMART" id="SM01294">
    <property type="entry name" value="PKS_PP_betabranch"/>
    <property type="match status" value="1"/>
</dbReference>
<evidence type="ECO:0000313" key="6">
    <source>
        <dbReference type="Proteomes" id="UP000283254"/>
    </source>
</evidence>
<dbReference type="SUPFAM" id="SSF47336">
    <property type="entry name" value="ACP-like"/>
    <property type="match status" value="1"/>
</dbReference>
<dbReference type="RefSeq" id="WP_148044161.1">
    <property type="nucleotide sequence ID" value="NZ_JSAB01000413.1"/>
</dbReference>